<keyword evidence="2" id="KW-1185">Reference proteome</keyword>
<evidence type="ECO:0000313" key="2">
    <source>
        <dbReference type="Proteomes" id="UP001174936"/>
    </source>
</evidence>
<reference evidence="1" key="1">
    <citation type="submission" date="2023-06" db="EMBL/GenBank/DDBJ databases">
        <title>Genome-scale phylogeny and comparative genomics of the fungal order Sordariales.</title>
        <authorList>
            <consortium name="Lawrence Berkeley National Laboratory"/>
            <person name="Hensen N."/>
            <person name="Bonometti L."/>
            <person name="Westerberg I."/>
            <person name="Brannstrom I.O."/>
            <person name="Guillou S."/>
            <person name="Cros-Aarteil S."/>
            <person name="Calhoun S."/>
            <person name="Haridas S."/>
            <person name="Kuo A."/>
            <person name="Mondo S."/>
            <person name="Pangilinan J."/>
            <person name="Riley R."/>
            <person name="Labutti K."/>
            <person name="Andreopoulos B."/>
            <person name="Lipzen A."/>
            <person name="Chen C."/>
            <person name="Yanf M."/>
            <person name="Daum C."/>
            <person name="Ng V."/>
            <person name="Clum A."/>
            <person name="Steindorff A."/>
            <person name="Ohm R."/>
            <person name="Martin F."/>
            <person name="Silar P."/>
            <person name="Natvig D."/>
            <person name="Lalanne C."/>
            <person name="Gautier V."/>
            <person name="Ament-Velasquez S.L."/>
            <person name="Kruys A."/>
            <person name="Hutchinson M.I."/>
            <person name="Powell A.J."/>
            <person name="Barry K."/>
            <person name="Miller A.N."/>
            <person name="Grigoriev I.V."/>
            <person name="Debuchy R."/>
            <person name="Gladieux P."/>
            <person name="Thoren M.H."/>
            <person name="Johannesson H."/>
        </authorList>
    </citation>
    <scope>NUCLEOTIDE SEQUENCE</scope>
    <source>
        <strain evidence="1">SMH2532-1</strain>
    </source>
</reference>
<sequence length="393" mass="44899">MTIKELKLSFRPKEDGSDREDHLDSFFYASPAATRYAYVEFPTDDLPPRFHRVKASFIIYKYDLREEKHMPYTEDTPVEPPLDVDKILQAQSNRQPMVFRIKAKFHTTGDFLLALSVKLEERCRVRGQIHSRDVGFGTVCSEQIKVRALVYTSSTSRPWIPRDHRGLTMGFGASHDYPLPTIYEYDRDAGPNAGLVKVNADLRSLGTHNINQIFANVDIRCPTDRETEFTTPITFTCGLHEFALDGGIATFVINLDQIFRSLGVFVLRVVAAFNWVKKPGSREVNVFYGQTEWSHEIDVVRTRRSALADAAHFDIHFHNTTTEKFLASYPASKKNRKAKMYFWVCDTGVEFDNATARIFVRKHDPASGGWKEVDGMSLGVIAEDEEEISRKIE</sequence>
<protein>
    <submittedName>
        <fullName evidence="1">Uncharacterized protein</fullName>
    </submittedName>
</protein>
<organism evidence="1 2">
    <name type="scientific">Cercophora newfieldiana</name>
    <dbReference type="NCBI Taxonomy" id="92897"/>
    <lineage>
        <taxon>Eukaryota</taxon>
        <taxon>Fungi</taxon>
        <taxon>Dikarya</taxon>
        <taxon>Ascomycota</taxon>
        <taxon>Pezizomycotina</taxon>
        <taxon>Sordariomycetes</taxon>
        <taxon>Sordariomycetidae</taxon>
        <taxon>Sordariales</taxon>
        <taxon>Lasiosphaeriaceae</taxon>
        <taxon>Cercophora</taxon>
    </lineage>
</organism>
<accession>A0AA40CZL5</accession>
<dbReference type="EMBL" id="JAULSV010000001">
    <property type="protein sequence ID" value="KAK0655058.1"/>
    <property type="molecule type" value="Genomic_DNA"/>
</dbReference>
<gene>
    <name evidence="1" type="ORF">B0T16DRAFT_450797</name>
</gene>
<comment type="caution">
    <text evidence="1">The sequence shown here is derived from an EMBL/GenBank/DDBJ whole genome shotgun (WGS) entry which is preliminary data.</text>
</comment>
<dbReference type="Proteomes" id="UP001174936">
    <property type="component" value="Unassembled WGS sequence"/>
</dbReference>
<evidence type="ECO:0000313" key="1">
    <source>
        <dbReference type="EMBL" id="KAK0655058.1"/>
    </source>
</evidence>
<proteinExistence type="predicted"/>
<dbReference type="AlphaFoldDB" id="A0AA40CZL5"/>
<name>A0AA40CZL5_9PEZI</name>